<evidence type="ECO:0000313" key="8">
    <source>
        <dbReference type="EMBL" id="RKK13127.1"/>
    </source>
</evidence>
<feature type="transmembrane region" description="Helical" evidence="7">
    <location>
        <begin position="191"/>
        <end position="213"/>
    </location>
</feature>
<feature type="transmembrane region" description="Helical" evidence="7">
    <location>
        <begin position="541"/>
        <end position="560"/>
    </location>
</feature>
<organism evidence="8 9">
    <name type="scientific">Fusarium oxysporum f. sp. cepae</name>
    <dbReference type="NCBI Taxonomy" id="396571"/>
    <lineage>
        <taxon>Eukaryota</taxon>
        <taxon>Fungi</taxon>
        <taxon>Dikarya</taxon>
        <taxon>Ascomycota</taxon>
        <taxon>Pezizomycotina</taxon>
        <taxon>Sordariomycetes</taxon>
        <taxon>Hypocreomycetidae</taxon>
        <taxon>Hypocreales</taxon>
        <taxon>Nectriaceae</taxon>
        <taxon>Fusarium</taxon>
        <taxon>Fusarium oxysporum species complex</taxon>
    </lineage>
</organism>
<feature type="transmembrane region" description="Helical" evidence="7">
    <location>
        <begin position="447"/>
        <end position="470"/>
    </location>
</feature>
<accession>A0A3L6N6F1</accession>
<feature type="transmembrane region" description="Helical" evidence="7">
    <location>
        <begin position="65"/>
        <end position="86"/>
    </location>
</feature>
<evidence type="ECO:0000313" key="9">
    <source>
        <dbReference type="Proteomes" id="UP000270866"/>
    </source>
</evidence>
<evidence type="ECO:0000256" key="7">
    <source>
        <dbReference type="SAM" id="Phobius"/>
    </source>
</evidence>
<evidence type="ECO:0008006" key="10">
    <source>
        <dbReference type="Google" id="ProtNLM"/>
    </source>
</evidence>
<evidence type="ECO:0000256" key="2">
    <source>
        <dbReference type="ARBA" id="ARBA00022692"/>
    </source>
</evidence>
<keyword evidence="3 7" id="KW-1133">Transmembrane helix</keyword>
<keyword evidence="5" id="KW-0325">Glycoprotein</keyword>
<dbReference type="PANTHER" id="PTHR23502">
    <property type="entry name" value="MAJOR FACILITATOR SUPERFAMILY"/>
    <property type="match status" value="1"/>
</dbReference>
<feature type="transmembrane region" description="Helical" evidence="7">
    <location>
        <begin position="239"/>
        <end position="258"/>
    </location>
</feature>
<dbReference type="InterPro" id="IPR011701">
    <property type="entry name" value="MFS"/>
</dbReference>
<proteinExistence type="predicted"/>
<dbReference type="Gene3D" id="1.20.1250.20">
    <property type="entry name" value="MFS general substrate transporter like domains"/>
    <property type="match status" value="1"/>
</dbReference>
<evidence type="ECO:0000256" key="4">
    <source>
        <dbReference type="ARBA" id="ARBA00023136"/>
    </source>
</evidence>
<evidence type="ECO:0000256" key="3">
    <source>
        <dbReference type="ARBA" id="ARBA00022989"/>
    </source>
</evidence>
<feature type="transmembrane region" description="Helical" evidence="7">
    <location>
        <begin position="359"/>
        <end position="383"/>
    </location>
</feature>
<dbReference type="AlphaFoldDB" id="A0A3L6N6F1"/>
<dbReference type="Proteomes" id="UP000270866">
    <property type="component" value="Chromosome 10"/>
</dbReference>
<feature type="transmembrane region" description="Helical" evidence="7">
    <location>
        <begin position="510"/>
        <end position="529"/>
    </location>
</feature>
<evidence type="ECO:0000256" key="5">
    <source>
        <dbReference type="ARBA" id="ARBA00023180"/>
    </source>
</evidence>
<feature type="transmembrane region" description="Helical" evidence="7">
    <location>
        <begin position="476"/>
        <end position="498"/>
    </location>
</feature>
<reference evidence="8 9" key="1">
    <citation type="journal article" date="2018" name="Sci. Rep.">
        <title>Characterisation of pathogen-specific regions and novel effector candidates in Fusarium oxysporum f. sp. cepae.</title>
        <authorList>
            <person name="Armitage A.D."/>
            <person name="Taylor A."/>
            <person name="Sobczyk M.K."/>
            <person name="Baxter L."/>
            <person name="Greenfield B.P."/>
            <person name="Bates H.J."/>
            <person name="Wilson F."/>
            <person name="Jackson A.C."/>
            <person name="Ott S."/>
            <person name="Harrison R.J."/>
            <person name="Clarkson J.P."/>
        </authorList>
    </citation>
    <scope>NUCLEOTIDE SEQUENCE [LARGE SCALE GENOMIC DNA]</scope>
    <source>
        <strain evidence="8 9">FoC_Fus2</strain>
    </source>
</reference>
<keyword evidence="2 7" id="KW-0812">Transmembrane</keyword>
<feature type="region of interest" description="Disordered" evidence="6">
    <location>
        <begin position="278"/>
        <end position="298"/>
    </location>
</feature>
<feature type="transmembrane region" description="Helical" evidence="7">
    <location>
        <begin position="106"/>
        <end position="126"/>
    </location>
</feature>
<name>A0A3L6N6F1_FUSOX</name>
<evidence type="ECO:0000256" key="1">
    <source>
        <dbReference type="ARBA" id="ARBA00004141"/>
    </source>
</evidence>
<keyword evidence="4 7" id="KW-0472">Membrane</keyword>
<feature type="compositionally biased region" description="Polar residues" evidence="6">
    <location>
        <begin position="278"/>
        <end position="288"/>
    </location>
</feature>
<dbReference type="InterPro" id="IPR036259">
    <property type="entry name" value="MFS_trans_sf"/>
</dbReference>
<dbReference type="Pfam" id="PF07690">
    <property type="entry name" value="MFS_1"/>
    <property type="match status" value="1"/>
</dbReference>
<protein>
    <recommendedName>
        <fullName evidence="10">Major facilitator superfamily (MFS) profile domain-containing protein</fullName>
    </recommendedName>
</protein>
<feature type="transmembrane region" description="Helical" evidence="7">
    <location>
        <begin position="403"/>
        <end position="426"/>
    </location>
</feature>
<dbReference type="SUPFAM" id="SSF103473">
    <property type="entry name" value="MFS general substrate transporter"/>
    <property type="match status" value="1"/>
</dbReference>
<dbReference type="GO" id="GO:0005886">
    <property type="term" value="C:plasma membrane"/>
    <property type="evidence" value="ECO:0007669"/>
    <property type="project" value="TreeGrafter"/>
</dbReference>
<sequence length="588" mass="65069">MPTQSQTTANVADQIEVIPGTVHLVDAQGSMDSQHAKGAEHDIVLVPAPSAHPDDPLNWSPRRKYLSAFCMAAYVLVIGICSSALYSTLGPLSESTGLSYNDLNSGTGYMFLFFGWGCIIWQAIAIQYGKRPVYLLTTLGTLGVMVWQPHVRSNGEWIATKILQGIFGAPIESLAEITVSDVFFTHERGKFIALYALALGYSNGIAPLIMGFINDGQGYQWVFVSTRFPIDKKQKLIGPQYWCAIFCAVLLLIIFFFMEETKFDRAKYMTSNHIEGQTVSSANQTSTEPDTKDDLDTKHDAEQDQVATTTLTNVSAPNETFDLDNTQFSKKSRISRLKPIERKNLKGENRLIKLISRPILLLAFPIISYAGFIYGCNIVWLSVLNATESMVLSNKPYNMPTSTVGLTFIAPLVGTTLACIYTGIFGDKFIIKMARRNGGFMEAEHRLWLFLPSLILIPFGCILFGVGAYYEAHWFSIVFAMGVISFTTTAGSQISIAYCIDCYRDLASEALATAIIIRNTMAFGIGYGVTPWVVNLGYQNAFILGAFAGLAHNLTIFPVMKWGRALRQRSAEKYWSTVKEGADLDLNH</sequence>
<dbReference type="GO" id="GO:0022857">
    <property type="term" value="F:transmembrane transporter activity"/>
    <property type="evidence" value="ECO:0007669"/>
    <property type="project" value="InterPro"/>
</dbReference>
<comment type="subcellular location">
    <subcellularLocation>
        <location evidence="1">Membrane</location>
        <topology evidence="1">Multi-pass membrane protein</topology>
    </subcellularLocation>
</comment>
<comment type="caution">
    <text evidence="8">The sequence shown here is derived from an EMBL/GenBank/DDBJ whole genome shotgun (WGS) entry which is preliminary data.</text>
</comment>
<gene>
    <name evidence="8" type="ORF">BFJ65_g12371</name>
</gene>
<dbReference type="EMBL" id="MRCU01000008">
    <property type="protein sequence ID" value="RKK13127.1"/>
    <property type="molecule type" value="Genomic_DNA"/>
</dbReference>
<feature type="compositionally biased region" description="Basic and acidic residues" evidence="6">
    <location>
        <begin position="289"/>
        <end position="298"/>
    </location>
</feature>
<dbReference type="PANTHER" id="PTHR23502:SF30">
    <property type="entry name" value="TRANSPORTER, PUTATIVE (AFU_ORTHOLOGUE AFUA_8G04702)-RELATED"/>
    <property type="match status" value="1"/>
</dbReference>
<evidence type="ECO:0000256" key="6">
    <source>
        <dbReference type="SAM" id="MobiDB-lite"/>
    </source>
</evidence>